<dbReference type="AlphaFoldDB" id="A0A8J6PXE5"/>
<organism evidence="2 3">
    <name type="scientific">Aestuariibaculum marinum</name>
    <dbReference type="NCBI Taxonomy" id="2683592"/>
    <lineage>
        <taxon>Bacteria</taxon>
        <taxon>Pseudomonadati</taxon>
        <taxon>Bacteroidota</taxon>
        <taxon>Flavobacteriia</taxon>
        <taxon>Flavobacteriales</taxon>
        <taxon>Flavobacteriaceae</taxon>
    </lineage>
</organism>
<dbReference type="Gene3D" id="3.40.50.720">
    <property type="entry name" value="NAD(P)-binding Rossmann-like Domain"/>
    <property type="match status" value="1"/>
</dbReference>
<dbReference type="Gene3D" id="3.90.25.10">
    <property type="entry name" value="UDP-galactose 4-epimerase, domain 1"/>
    <property type="match status" value="1"/>
</dbReference>
<comment type="caution">
    <text evidence="2">The sequence shown here is derived from an EMBL/GenBank/DDBJ whole genome shotgun (WGS) entry which is preliminary data.</text>
</comment>
<dbReference type="InterPro" id="IPR052718">
    <property type="entry name" value="NmrA-type_oxidoreductase"/>
</dbReference>
<evidence type="ECO:0000313" key="3">
    <source>
        <dbReference type="Proteomes" id="UP000621516"/>
    </source>
</evidence>
<keyword evidence="3" id="KW-1185">Reference proteome</keyword>
<protein>
    <submittedName>
        <fullName evidence="2">SDR family oxidoreductase</fullName>
    </submittedName>
</protein>
<reference evidence="2 3" key="1">
    <citation type="journal article" date="2018" name="J. Microbiol.">
        <title>Aestuariibaculum marinum sp. nov., a marine bacterium isolated from seawater in South Korea.</title>
        <authorList>
            <person name="Choi J."/>
            <person name="Lee D."/>
            <person name="Jang J.H."/>
            <person name="Cha S."/>
            <person name="Seo T."/>
        </authorList>
    </citation>
    <scope>NUCLEOTIDE SEQUENCE [LARGE SCALE GENOMIC DNA]</scope>
    <source>
        <strain evidence="2 3">IP7</strain>
    </source>
</reference>
<dbReference type="CDD" id="cd05269">
    <property type="entry name" value="TMR_SDR_a"/>
    <property type="match status" value="1"/>
</dbReference>
<evidence type="ECO:0000313" key="2">
    <source>
        <dbReference type="EMBL" id="MBD0825335.1"/>
    </source>
</evidence>
<dbReference type="PANTHER" id="PTHR47129">
    <property type="entry name" value="QUINONE OXIDOREDUCTASE 2"/>
    <property type="match status" value="1"/>
</dbReference>
<evidence type="ECO:0000259" key="1">
    <source>
        <dbReference type="Pfam" id="PF13460"/>
    </source>
</evidence>
<dbReference type="InterPro" id="IPR036291">
    <property type="entry name" value="NAD(P)-bd_dom_sf"/>
</dbReference>
<dbReference type="Pfam" id="PF13460">
    <property type="entry name" value="NAD_binding_10"/>
    <property type="match status" value="1"/>
</dbReference>
<gene>
    <name evidence="2" type="ORF">ICJ85_15055</name>
</gene>
<sequence length="280" mass="30265">MKIGITGATGQLGTLVVEQLKKRGFSDNLVALVRSKEKAKSLEIEAREFDYNNSESLEKALIGIDRLVFISANEIGQRARQHKNVIDAAKKSNVNWIAYTSLLRADSSTLNLAGEHLTTEQELKTSGVNHTILRNGWYTENYTASVPSAIENGAFIGCTGDGKISSAARLDFAEALAIVITNEEHKGKVFELAGDESYTLTELAAEISNQTGKNIPYNNLPEEAYASILLQVGLPEGLAKGLASWDVSASNGDLFDDNHQLSTLLGRPTTPLAKSISEVL</sequence>
<dbReference type="SUPFAM" id="SSF51735">
    <property type="entry name" value="NAD(P)-binding Rossmann-fold domains"/>
    <property type="match status" value="1"/>
</dbReference>
<dbReference type="PANTHER" id="PTHR47129:SF1">
    <property type="entry name" value="NMRA-LIKE DOMAIN-CONTAINING PROTEIN"/>
    <property type="match status" value="1"/>
</dbReference>
<proteinExistence type="predicted"/>
<accession>A0A8J6PXE5</accession>
<feature type="domain" description="NAD(P)-binding" evidence="1">
    <location>
        <begin position="7"/>
        <end position="155"/>
    </location>
</feature>
<dbReference type="Proteomes" id="UP000621516">
    <property type="component" value="Unassembled WGS sequence"/>
</dbReference>
<dbReference type="RefSeq" id="WP_188224628.1">
    <property type="nucleotide sequence ID" value="NZ_JACVXD010000013.1"/>
</dbReference>
<dbReference type="InterPro" id="IPR016040">
    <property type="entry name" value="NAD(P)-bd_dom"/>
</dbReference>
<name>A0A8J6PXE5_9FLAO</name>
<dbReference type="EMBL" id="JACVXD010000013">
    <property type="protein sequence ID" value="MBD0825335.1"/>
    <property type="molecule type" value="Genomic_DNA"/>
</dbReference>